<dbReference type="Proteomes" id="UP000002743">
    <property type="component" value="Plasmid pMsip01"/>
</dbReference>
<gene>
    <name evidence="1" type="ordered locus">Msip34_2847</name>
</gene>
<sequence>MAFAEITRIGRRRLRMTQREFSEDVLHVPLSTYQGWEKKDSKEPNQATQNFVLVALAHPEIVKAVLEKT</sequence>
<dbReference type="KEGG" id="mei:Msip34_2847"/>
<dbReference type="AlphaFoldDB" id="C6XEL4"/>
<dbReference type="Gene3D" id="1.10.260.40">
    <property type="entry name" value="lambda repressor-like DNA-binding domains"/>
    <property type="match status" value="1"/>
</dbReference>
<reference evidence="2" key="1">
    <citation type="submission" date="2009-07" db="EMBL/GenBank/DDBJ databases">
        <title>Complete sequence of plasmid 1 of Methylovorus sp. SIP3-4.</title>
        <authorList>
            <consortium name="US DOE Joint Genome Institute"/>
            <person name="Lucas S."/>
            <person name="Copeland A."/>
            <person name="Lapidus A."/>
            <person name="Glavina del Rio T."/>
            <person name="Tice H."/>
            <person name="Bruce D."/>
            <person name="Goodwin L."/>
            <person name="Pitluck S."/>
            <person name="Clum A."/>
            <person name="Larimer F."/>
            <person name="Land M."/>
            <person name="Hauser L."/>
            <person name="Kyrpides N."/>
            <person name="Mikhailova N."/>
            <person name="Kayluzhnaya M."/>
            <person name="Chistoserdova L."/>
        </authorList>
    </citation>
    <scope>NUCLEOTIDE SEQUENCE [LARGE SCALE GENOMIC DNA]</scope>
    <source>
        <strain evidence="2">SIP3-4</strain>
        <plasmid evidence="2">pMsip01</plasmid>
    </source>
</reference>
<dbReference type="HOGENOM" id="CLU_2771144_0_0_4"/>
<reference evidence="1 2" key="2">
    <citation type="journal article" date="2011" name="J. Bacteriol.">
        <title>Genomes of three methylotrophs from a single niche uncover genetic and metabolic divergence of Methylophilaceae.</title>
        <authorList>
            <person name="Lapidus A."/>
            <person name="Clum A."/>
            <person name="Labutti K."/>
            <person name="Kaluzhnaya M.G."/>
            <person name="Lim S."/>
            <person name="Beck D.A."/>
            <person name="Glavina Del Rio T."/>
            <person name="Nolan M."/>
            <person name="Mavromatis K."/>
            <person name="Huntemann M."/>
            <person name="Lucas S."/>
            <person name="Lidstrom M.E."/>
            <person name="Ivanova N."/>
            <person name="Chistoserdova L."/>
        </authorList>
    </citation>
    <scope>NUCLEOTIDE SEQUENCE [LARGE SCALE GENOMIC DNA]</scope>
    <source>
        <strain evidence="1 2">SIP3-4</strain>
        <plasmid evidence="1 2">pMsip01</plasmid>
    </source>
</reference>
<protein>
    <recommendedName>
        <fullName evidence="3">Transcriptional regulator, XRE family</fullName>
    </recommendedName>
</protein>
<geneLocation type="plasmid" evidence="1 2">
    <name>pMsip01</name>
</geneLocation>
<evidence type="ECO:0008006" key="3">
    <source>
        <dbReference type="Google" id="ProtNLM"/>
    </source>
</evidence>
<dbReference type="InterPro" id="IPR010982">
    <property type="entry name" value="Lambda_DNA-bd_dom_sf"/>
</dbReference>
<proteinExistence type="predicted"/>
<keyword evidence="1" id="KW-0614">Plasmid</keyword>
<evidence type="ECO:0000313" key="1">
    <source>
        <dbReference type="EMBL" id="ACT52071.1"/>
    </source>
</evidence>
<dbReference type="GO" id="GO:0003677">
    <property type="term" value="F:DNA binding"/>
    <property type="evidence" value="ECO:0007669"/>
    <property type="project" value="InterPro"/>
</dbReference>
<dbReference type="RefSeq" id="WP_012777669.1">
    <property type="nucleotide sequence ID" value="NC_012970.1"/>
</dbReference>
<evidence type="ECO:0000313" key="2">
    <source>
        <dbReference type="Proteomes" id="UP000002743"/>
    </source>
</evidence>
<organism evidence="1 2">
    <name type="scientific">Methylovorus glucosotrophus (strain SIP3-4)</name>
    <dbReference type="NCBI Taxonomy" id="582744"/>
    <lineage>
        <taxon>Bacteria</taxon>
        <taxon>Pseudomonadati</taxon>
        <taxon>Pseudomonadota</taxon>
        <taxon>Betaproteobacteria</taxon>
        <taxon>Nitrosomonadales</taxon>
        <taxon>Methylophilaceae</taxon>
        <taxon>Methylovorus</taxon>
    </lineage>
</organism>
<name>C6XEL4_METGS</name>
<accession>C6XEL4</accession>
<keyword evidence="2" id="KW-1185">Reference proteome</keyword>
<dbReference type="EMBL" id="CP001675">
    <property type="protein sequence ID" value="ACT52071.1"/>
    <property type="molecule type" value="Genomic_DNA"/>
</dbReference>